<accession>A0A4Q2M815</accession>
<gene>
    <name evidence="8 12" type="primary">topA</name>
    <name evidence="12" type="ORF">ESP50_12020</name>
</gene>
<dbReference type="SMART" id="SM00436">
    <property type="entry name" value="TOP1Bc"/>
    <property type="match status" value="1"/>
</dbReference>
<organism evidence="12 13">
    <name type="scientific">Agromyces atrinae</name>
    <dbReference type="NCBI Taxonomy" id="592376"/>
    <lineage>
        <taxon>Bacteria</taxon>
        <taxon>Bacillati</taxon>
        <taxon>Actinomycetota</taxon>
        <taxon>Actinomycetes</taxon>
        <taxon>Micrococcales</taxon>
        <taxon>Microbacteriaceae</taxon>
        <taxon>Agromyces</taxon>
    </lineage>
</organism>
<dbReference type="InterPro" id="IPR013826">
    <property type="entry name" value="Topo_IA_cen_sub3"/>
</dbReference>
<evidence type="ECO:0000259" key="10">
    <source>
        <dbReference type="PROSITE" id="PS50880"/>
    </source>
</evidence>
<dbReference type="InterPro" id="IPR013497">
    <property type="entry name" value="Topo_IA_cen"/>
</dbReference>
<dbReference type="CDD" id="cd03363">
    <property type="entry name" value="TOPRIM_TopoIA_TopoI"/>
    <property type="match status" value="1"/>
</dbReference>
<dbReference type="PROSITE" id="PS52039">
    <property type="entry name" value="TOPO_IA_2"/>
    <property type="match status" value="1"/>
</dbReference>
<dbReference type="PANTHER" id="PTHR42785:SF1">
    <property type="entry name" value="DNA TOPOISOMERASE"/>
    <property type="match status" value="1"/>
</dbReference>
<dbReference type="RefSeq" id="WP_129175825.1">
    <property type="nucleotide sequence ID" value="NZ_JACCBI010000001.1"/>
</dbReference>
<feature type="site" description="Interaction with DNA" evidence="8">
    <location>
        <position position="533"/>
    </location>
</feature>
<keyword evidence="3" id="KW-0479">Metal-binding</keyword>
<protein>
    <recommendedName>
        <fullName evidence="8">DNA topoisomerase 1</fullName>
        <ecNumber evidence="8">5.6.2.1</ecNumber>
    </recommendedName>
    <alternativeName>
        <fullName evidence="8">DNA topoisomerase I</fullName>
    </alternativeName>
</protein>
<keyword evidence="13" id="KW-1185">Reference proteome</keyword>
<sequence>MPGTKKLVIVESPTKMKSIAGYLGDDYEVLSSVGHIRDLIEPKNLPAELKKGPLGKFSVDVDHGFEPYYVVSDSKKKTVAELKRALKDADELILATDEDREGEAIAWHLLQELKPKVPVRRMVFHEITKDAILAAKDNTRDLDTALVDAQETRRILDRLYGYEVSPVLWRKVGPGLSAGRVQSAATRLVVDRERERLAFVAAGYWDLIGRFAPEAGTAFDARLVRLDGSRVATGRDFDDLGRLKGDAVVLDEQAASALASALRDTTVARRVSKVESKPYSRRPAAPFTTSTLQQEAARKLRFSARQTMSVAQSLYENGYITYMRTDSPSLSQQAITAARAQATALYGAESIPDKPRLYTGKSKNAQEAHEAIRPSGDTFRTPSSLSSTLRGNDFKLYDLIWKRTVASQMADAKGSTATVTIEVGPTAENEHPRASKTLAEFTASGTVITFRGFLAAYEEGKDEERNSEEQPGEAKLPPLTEGQELDLAELEAKGHETSPPPRYTEASLVKRLEELGIGRPSTFASIISTILDRGYVTQRGQALVPSWIAFSVVRLLEDHFSDLVEYDFTAEMEEDLDRIAGGDADRVEWLTSFYFGSDKHRGLRQVVDNLGEIDAREINSVHIDGDITLRIGKYGPYLEVAEEGSETPRRVNLPEDLAPDELTPAKARELIDAPVQTDRVLGVNPENGKEIVAKDGRFGPYVTELEPEPEEAPAAETVDPKTGEVVAAKKKPAKKAAAPKPRTASLFKTMDLQTIDLETALRLLDLPRVVGVDPESGAEITAQGGRYGPYIKRGTDSRSLPSEDAIFEIDLPGALELLAQPKYGGRAASSALKEFDADPVSGKPIKVKDGRFGPYVTDGVTNATIPRGDTVEEITFERAVELLQIKRDKGPVKKPAAKKAPAKKAPAKKAPAKKATPKK</sequence>
<evidence type="ECO:0000256" key="4">
    <source>
        <dbReference type="ARBA" id="ARBA00022842"/>
    </source>
</evidence>
<evidence type="ECO:0000256" key="5">
    <source>
        <dbReference type="ARBA" id="ARBA00023029"/>
    </source>
</evidence>
<proteinExistence type="inferred from homology"/>
<dbReference type="InterPro" id="IPR028612">
    <property type="entry name" value="Topoisom_1_IA"/>
</dbReference>
<dbReference type="InterPro" id="IPR023406">
    <property type="entry name" value="Topo_IA_AS"/>
</dbReference>
<dbReference type="InterPro" id="IPR013824">
    <property type="entry name" value="Topo_IA_cen_sub1"/>
</dbReference>
<evidence type="ECO:0000256" key="3">
    <source>
        <dbReference type="ARBA" id="ARBA00022723"/>
    </source>
</evidence>
<dbReference type="InterPro" id="IPR003601">
    <property type="entry name" value="Topo_IA_2"/>
</dbReference>
<feature type="region of interest" description="Interaction with DNA" evidence="8">
    <location>
        <begin position="177"/>
        <end position="182"/>
    </location>
</feature>
<evidence type="ECO:0000256" key="8">
    <source>
        <dbReference type="HAMAP-Rule" id="MF_00952"/>
    </source>
</evidence>
<dbReference type="Pfam" id="PF13368">
    <property type="entry name" value="Toprim_C_rpt"/>
    <property type="match status" value="4"/>
</dbReference>
<dbReference type="Gene3D" id="3.40.50.140">
    <property type="match status" value="1"/>
</dbReference>
<dbReference type="InterPro" id="IPR005733">
    <property type="entry name" value="TopoI_bac-type"/>
</dbReference>
<feature type="site" description="Interaction with DNA" evidence="8">
    <location>
        <position position="324"/>
    </location>
</feature>
<dbReference type="Gene3D" id="1.10.460.10">
    <property type="entry name" value="Topoisomerase I, domain 2"/>
    <property type="match status" value="1"/>
</dbReference>
<dbReference type="InterPro" id="IPR000380">
    <property type="entry name" value="Topo_IA"/>
</dbReference>
<dbReference type="InterPro" id="IPR025589">
    <property type="entry name" value="Toprim_C_rpt"/>
</dbReference>
<dbReference type="EC" id="5.6.2.1" evidence="8"/>
<keyword evidence="5 8" id="KW-0799">Topoisomerase</keyword>
<dbReference type="GO" id="GO:0003917">
    <property type="term" value="F:DNA topoisomerase type I (single strand cut, ATP-independent) activity"/>
    <property type="evidence" value="ECO:0007669"/>
    <property type="project" value="UniProtKB-UniRule"/>
</dbReference>
<dbReference type="EMBL" id="SDPM01000006">
    <property type="protein sequence ID" value="RXZ86111.1"/>
    <property type="molecule type" value="Genomic_DNA"/>
</dbReference>
<dbReference type="HAMAP" id="MF_00952">
    <property type="entry name" value="Topoisom_1_prok"/>
    <property type="match status" value="1"/>
</dbReference>
<name>A0A4Q2M815_9MICO</name>
<evidence type="ECO:0000313" key="13">
    <source>
        <dbReference type="Proteomes" id="UP000292686"/>
    </source>
</evidence>
<feature type="site" description="Interaction with DNA" evidence="8">
    <location>
        <position position="157"/>
    </location>
</feature>
<feature type="site" description="Interaction with DNA" evidence="8">
    <location>
        <position position="153"/>
    </location>
</feature>
<dbReference type="InterPro" id="IPR006171">
    <property type="entry name" value="TOPRIM_dom"/>
</dbReference>
<dbReference type="GO" id="GO:0003677">
    <property type="term" value="F:DNA binding"/>
    <property type="evidence" value="ECO:0007669"/>
    <property type="project" value="UniProtKB-KW"/>
</dbReference>
<dbReference type="InterPro" id="IPR003602">
    <property type="entry name" value="Topo_IA_DNA-bd_dom"/>
</dbReference>
<reference evidence="12 13" key="1">
    <citation type="submission" date="2019-01" db="EMBL/GenBank/DDBJ databases">
        <title>Agromyces.</title>
        <authorList>
            <person name="Li J."/>
        </authorList>
    </citation>
    <scope>NUCLEOTIDE SEQUENCE [LARGE SCALE GENOMIC DNA]</scope>
    <source>
        <strain evidence="12 13">DSM 23870</strain>
    </source>
</reference>
<feature type="region of interest" description="Disordered" evidence="9">
    <location>
        <begin position="887"/>
        <end position="919"/>
    </location>
</feature>
<feature type="site" description="Interaction with DNA" evidence="8">
    <location>
        <position position="169"/>
    </location>
</feature>
<dbReference type="InterPro" id="IPR023405">
    <property type="entry name" value="Topo_IA_core_domain"/>
</dbReference>
<dbReference type="Gene3D" id="2.70.20.10">
    <property type="entry name" value="Topoisomerase I, domain 3"/>
    <property type="match status" value="1"/>
</dbReference>
<comment type="caution">
    <text evidence="12">The sequence shown here is derived from an EMBL/GenBank/DDBJ whole genome shotgun (WGS) entry which is preliminary data.</text>
</comment>
<dbReference type="Pfam" id="PF01131">
    <property type="entry name" value="Topoisom_bac"/>
    <property type="match status" value="1"/>
</dbReference>
<comment type="function">
    <text evidence="8">Releases the supercoiling and torsional tension of DNA, which is introduced during the DNA replication and transcription, by transiently cleaving and rejoining one strand of the DNA duplex. Introduces a single-strand break via transesterification at a target site in duplex DNA. The scissile phosphodiester is attacked by the catalytic tyrosine of the enzyme, resulting in the formation of a DNA-(5'-phosphotyrosyl)-enzyme intermediate and the expulsion of a 3'-OH DNA strand. The free DNA strand then undergoes passage around the unbroken strand, thus removing DNA supercoils. Finally, in the religation step, the DNA 3'-OH attacks the covalent intermediate to expel the active-site tyrosine and restore the DNA phosphodiester backbone.</text>
</comment>
<dbReference type="CDD" id="cd00186">
    <property type="entry name" value="TOP1Ac"/>
    <property type="match status" value="1"/>
</dbReference>
<comment type="catalytic activity">
    <reaction evidence="1 8">
        <text>ATP-independent breakage of single-stranded DNA, followed by passage and rejoining.</text>
        <dbReference type="EC" id="5.6.2.1"/>
    </reaction>
</comment>
<keyword evidence="7 8" id="KW-0413">Isomerase</keyword>
<evidence type="ECO:0000256" key="6">
    <source>
        <dbReference type="ARBA" id="ARBA00023125"/>
    </source>
</evidence>
<dbReference type="NCBIfam" id="TIGR01051">
    <property type="entry name" value="topA_bact"/>
    <property type="match status" value="1"/>
</dbReference>
<dbReference type="InterPro" id="IPR013825">
    <property type="entry name" value="Topo_IA_cen_sub2"/>
</dbReference>
<comment type="subunit">
    <text evidence="8">Monomer.</text>
</comment>
<evidence type="ECO:0000313" key="12">
    <source>
        <dbReference type="EMBL" id="RXZ86111.1"/>
    </source>
</evidence>
<feature type="site" description="Interaction with DNA" evidence="8">
    <location>
        <position position="35"/>
    </location>
</feature>
<evidence type="ECO:0000256" key="7">
    <source>
        <dbReference type="ARBA" id="ARBA00023235"/>
    </source>
</evidence>
<dbReference type="InterPro" id="IPR034149">
    <property type="entry name" value="TOPRIM_TopoI"/>
</dbReference>
<feature type="domain" description="Topo IA-type catalytic" evidence="11">
    <location>
        <begin position="143"/>
        <end position="601"/>
    </location>
</feature>
<feature type="domain" description="Toprim" evidence="10">
    <location>
        <begin position="5"/>
        <end position="128"/>
    </location>
</feature>
<dbReference type="AlphaFoldDB" id="A0A4Q2M815"/>
<dbReference type="SMART" id="SM00437">
    <property type="entry name" value="TOP1Ac"/>
    <property type="match status" value="1"/>
</dbReference>
<dbReference type="Gene3D" id="1.10.290.10">
    <property type="entry name" value="Topoisomerase I, domain 4"/>
    <property type="match status" value="1"/>
</dbReference>
<keyword evidence="4" id="KW-0460">Magnesium</keyword>
<keyword evidence="6 8" id="KW-0238">DNA-binding</keyword>
<dbReference type="PRINTS" id="PR00417">
    <property type="entry name" value="PRTPISMRASEI"/>
</dbReference>
<dbReference type="PROSITE" id="PS50880">
    <property type="entry name" value="TOPRIM"/>
    <property type="match status" value="1"/>
</dbReference>
<dbReference type="Pfam" id="PF01751">
    <property type="entry name" value="Toprim"/>
    <property type="match status" value="1"/>
</dbReference>
<evidence type="ECO:0000259" key="11">
    <source>
        <dbReference type="PROSITE" id="PS52039"/>
    </source>
</evidence>
<dbReference type="Proteomes" id="UP000292686">
    <property type="component" value="Unassembled WGS sequence"/>
</dbReference>
<evidence type="ECO:0000256" key="9">
    <source>
        <dbReference type="SAM" id="MobiDB-lite"/>
    </source>
</evidence>
<dbReference type="PANTHER" id="PTHR42785">
    <property type="entry name" value="DNA TOPOISOMERASE, TYPE IA, CORE"/>
    <property type="match status" value="1"/>
</dbReference>
<feature type="region of interest" description="Disordered" evidence="9">
    <location>
        <begin position="363"/>
        <end position="386"/>
    </location>
</feature>
<feature type="site" description="Interaction with DNA" evidence="8">
    <location>
        <position position="154"/>
    </location>
</feature>
<dbReference type="OrthoDB" id="9804262at2"/>
<feature type="region of interest" description="Disordered" evidence="9">
    <location>
        <begin position="460"/>
        <end position="480"/>
    </location>
</feature>
<feature type="site" description="Interaction with DNA" evidence="8">
    <location>
        <position position="162"/>
    </location>
</feature>
<feature type="compositionally biased region" description="Basic residues" evidence="9">
    <location>
        <begin position="895"/>
        <end position="919"/>
    </location>
</feature>
<dbReference type="GO" id="GO:0006265">
    <property type="term" value="P:DNA topological change"/>
    <property type="evidence" value="ECO:0007669"/>
    <property type="project" value="UniProtKB-UniRule"/>
</dbReference>
<dbReference type="PROSITE" id="PS00396">
    <property type="entry name" value="TOPO_IA_1"/>
    <property type="match status" value="1"/>
</dbReference>
<feature type="active site" description="O-(5'-phospho-DNA)-tyrosine intermediate" evidence="8">
    <location>
        <position position="322"/>
    </location>
</feature>
<comment type="similarity">
    <text evidence="2 8">Belongs to the type IA topoisomerase family.</text>
</comment>
<dbReference type="SUPFAM" id="SSF56712">
    <property type="entry name" value="Prokaryotic type I DNA topoisomerase"/>
    <property type="match status" value="1"/>
</dbReference>
<dbReference type="GO" id="GO:0046872">
    <property type="term" value="F:metal ion binding"/>
    <property type="evidence" value="ECO:0007669"/>
    <property type="project" value="UniProtKB-KW"/>
</dbReference>
<dbReference type="SMART" id="SM00493">
    <property type="entry name" value="TOPRIM"/>
    <property type="match status" value="1"/>
</dbReference>
<evidence type="ECO:0000256" key="2">
    <source>
        <dbReference type="ARBA" id="ARBA00009446"/>
    </source>
</evidence>
<evidence type="ECO:0000256" key="1">
    <source>
        <dbReference type="ARBA" id="ARBA00000213"/>
    </source>
</evidence>